<protein>
    <submittedName>
        <fullName evidence="2">Uncharacterized protein</fullName>
    </submittedName>
</protein>
<proteinExistence type="predicted"/>
<dbReference type="Proteomes" id="UP001281003">
    <property type="component" value="Unassembled WGS sequence"/>
</dbReference>
<feature type="coiled-coil region" evidence="1">
    <location>
        <begin position="23"/>
        <end position="68"/>
    </location>
</feature>
<name>A0AAE0UB14_SORBR</name>
<comment type="caution">
    <text evidence="2">The sequence shown here is derived from an EMBL/GenBank/DDBJ whole genome shotgun (WGS) entry which is preliminary data.</text>
</comment>
<evidence type="ECO:0000313" key="2">
    <source>
        <dbReference type="EMBL" id="KAK3397447.1"/>
    </source>
</evidence>
<evidence type="ECO:0000313" key="3">
    <source>
        <dbReference type="Proteomes" id="UP001281003"/>
    </source>
</evidence>
<organism evidence="2 3">
    <name type="scientific">Sordaria brevicollis</name>
    <dbReference type="NCBI Taxonomy" id="83679"/>
    <lineage>
        <taxon>Eukaryota</taxon>
        <taxon>Fungi</taxon>
        <taxon>Dikarya</taxon>
        <taxon>Ascomycota</taxon>
        <taxon>Pezizomycotina</taxon>
        <taxon>Sordariomycetes</taxon>
        <taxon>Sordariomycetidae</taxon>
        <taxon>Sordariales</taxon>
        <taxon>Sordariaceae</taxon>
        <taxon>Sordaria</taxon>
    </lineage>
</organism>
<dbReference type="AlphaFoldDB" id="A0AAE0UB14"/>
<reference evidence="2" key="2">
    <citation type="submission" date="2023-07" db="EMBL/GenBank/DDBJ databases">
        <authorList>
            <consortium name="Lawrence Berkeley National Laboratory"/>
            <person name="Haridas S."/>
            <person name="Hensen N."/>
            <person name="Bonometti L."/>
            <person name="Westerberg I."/>
            <person name="Brannstrom I.O."/>
            <person name="Guillou S."/>
            <person name="Cros-Aarteil S."/>
            <person name="Calhoun S."/>
            <person name="Kuo A."/>
            <person name="Mondo S."/>
            <person name="Pangilinan J."/>
            <person name="Riley R."/>
            <person name="LaButti K."/>
            <person name="Andreopoulos B."/>
            <person name="Lipzen A."/>
            <person name="Chen C."/>
            <person name="Yanf M."/>
            <person name="Daum C."/>
            <person name="Ng V."/>
            <person name="Clum A."/>
            <person name="Steindorff A."/>
            <person name="Ohm R."/>
            <person name="Martin F."/>
            <person name="Silar P."/>
            <person name="Natvig D."/>
            <person name="Lalanne C."/>
            <person name="Gautier V."/>
            <person name="Ament-velasquez S.L."/>
            <person name="Kruys A."/>
            <person name="Hutchinson M.I."/>
            <person name="Powell A.J."/>
            <person name="Barry K."/>
            <person name="Miller A.N."/>
            <person name="Grigoriev I.V."/>
            <person name="Debuchy R."/>
            <person name="Gladieux P."/>
            <person name="Thoren M.H."/>
            <person name="Johannesson H."/>
        </authorList>
    </citation>
    <scope>NUCLEOTIDE SEQUENCE</scope>
    <source>
        <strain evidence="2">FGSC 1904</strain>
    </source>
</reference>
<evidence type="ECO:0000256" key="1">
    <source>
        <dbReference type="SAM" id="Coils"/>
    </source>
</evidence>
<sequence>MMDDVILERIEPAPDAPEITYDDNSLQKQIEALQQQMEASNKAHLAELAKIQSHAAACEEELQFLRQLSTLARPTKDDVHDNITEIQDPDSMDQDDDIPYWPYDEHEATTNVSFAQFCNYFATGPYLSQQDWDLIVPYMNEQRPVNFRENEAPAAVIDEFWEVGDTWGADRTSFHFLESDGDCDWRNTALLSVRQLMRDMLGKRMAYVGLVRLIGDTVAELVTTNKLQKDDPLLFAIWQLAAFADELATRFLSMEHRTLGASLAGAWSDITEVILLQIQEREQHNTKNLCPFELVLQATLKAKGIPYFHTSKTGVIARRDVETGQRQYILLDFDSKSWEQFMRSLNTSSL</sequence>
<accession>A0AAE0UB14</accession>
<keyword evidence="3" id="KW-1185">Reference proteome</keyword>
<gene>
    <name evidence="2" type="ORF">B0T20DRAFT_461480</name>
</gene>
<dbReference type="EMBL" id="JAUTDP010000007">
    <property type="protein sequence ID" value="KAK3397447.1"/>
    <property type="molecule type" value="Genomic_DNA"/>
</dbReference>
<keyword evidence="1" id="KW-0175">Coiled coil</keyword>
<reference evidence="2" key="1">
    <citation type="journal article" date="2023" name="Mol. Phylogenet. Evol.">
        <title>Genome-scale phylogeny and comparative genomics of the fungal order Sordariales.</title>
        <authorList>
            <person name="Hensen N."/>
            <person name="Bonometti L."/>
            <person name="Westerberg I."/>
            <person name="Brannstrom I.O."/>
            <person name="Guillou S."/>
            <person name="Cros-Aarteil S."/>
            <person name="Calhoun S."/>
            <person name="Haridas S."/>
            <person name="Kuo A."/>
            <person name="Mondo S."/>
            <person name="Pangilinan J."/>
            <person name="Riley R."/>
            <person name="LaButti K."/>
            <person name="Andreopoulos B."/>
            <person name="Lipzen A."/>
            <person name="Chen C."/>
            <person name="Yan M."/>
            <person name="Daum C."/>
            <person name="Ng V."/>
            <person name="Clum A."/>
            <person name="Steindorff A."/>
            <person name="Ohm R.A."/>
            <person name="Martin F."/>
            <person name="Silar P."/>
            <person name="Natvig D.O."/>
            <person name="Lalanne C."/>
            <person name="Gautier V."/>
            <person name="Ament-Velasquez S.L."/>
            <person name="Kruys A."/>
            <person name="Hutchinson M.I."/>
            <person name="Powell A.J."/>
            <person name="Barry K."/>
            <person name="Miller A.N."/>
            <person name="Grigoriev I.V."/>
            <person name="Debuchy R."/>
            <person name="Gladieux P."/>
            <person name="Hiltunen Thoren M."/>
            <person name="Johannesson H."/>
        </authorList>
    </citation>
    <scope>NUCLEOTIDE SEQUENCE</scope>
    <source>
        <strain evidence="2">FGSC 1904</strain>
    </source>
</reference>